<accession>A0A656QAD4</accession>
<evidence type="ECO:0000313" key="2">
    <source>
        <dbReference type="Proteomes" id="UP000027451"/>
    </source>
</evidence>
<protein>
    <submittedName>
        <fullName evidence="1">Uncharacterized protein</fullName>
    </submittedName>
</protein>
<evidence type="ECO:0000313" key="1">
    <source>
        <dbReference type="EMBL" id="KDR25892.1"/>
    </source>
</evidence>
<gene>
    <name evidence="1" type="ORF">BG60_26760</name>
</gene>
<dbReference type="EMBL" id="JFHD01000041">
    <property type="protein sequence ID" value="KDR25892.1"/>
    <property type="molecule type" value="Genomic_DNA"/>
</dbReference>
<name>A0A656QAD4_9BURK</name>
<proteinExistence type="predicted"/>
<keyword evidence="2" id="KW-1185">Reference proteome</keyword>
<dbReference type="AlphaFoldDB" id="A0A656QAD4"/>
<comment type="caution">
    <text evidence="1">The sequence shown here is derived from an EMBL/GenBank/DDBJ whole genome shotgun (WGS) entry which is preliminary data.</text>
</comment>
<dbReference type="Proteomes" id="UP000027451">
    <property type="component" value="Unassembled WGS sequence"/>
</dbReference>
<sequence length="104" mass="11195">MVTSCQTTENASGCQGDVVFVPVPGQDVFVGFLEMNLRVAIKSNVFEQGATEGNVHLLTTTADRKKRHGAPCCSLKKLQGDMISVSINERLASGKTAVTRRIDI</sequence>
<reference evidence="1 2" key="1">
    <citation type="submission" date="2014-03" db="EMBL/GenBank/DDBJ databases">
        <title>Draft Genome Sequences of Four Burkholderia Strains.</title>
        <authorList>
            <person name="Liu X.Y."/>
            <person name="Li C.X."/>
            <person name="Xu J.H."/>
        </authorList>
    </citation>
    <scope>NUCLEOTIDE SEQUENCE [LARGE SCALE GENOMIC DNA]</scope>
    <source>
        <strain evidence="1 2">OP-1</strain>
    </source>
</reference>
<organism evidence="1 2">
    <name type="scientific">Caballeronia zhejiangensis</name>
    <dbReference type="NCBI Taxonomy" id="871203"/>
    <lineage>
        <taxon>Bacteria</taxon>
        <taxon>Pseudomonadati</taxon>
        <taxon>Pseudomonadota</taxon>
        <taxon>Betaproteobacteria</taxon>
        <taxon>Burkholderiales</taxon>
        <taxon>Burkholderiaceae</taxon>
        <taxon>Caballeronia</taxon>
    </lineage>
</organism>